<dbReference type="GO" id="GO:0016787">
    <property type="term" value="F:hydrolase activity"/>
    <property type="evidence" value="ECO:0007669"/>
    <property type="project" value="UniProtKB-KW"/>
</dbReference>
<evidence type="ECO:0000313" key="2">
    <source>
        <dbReference type="EMBL" id="QQL45481.1"/>
    </source>
</evidence>
<dbReference type="KEGG" id="soa:G3M56_002515"/>
<dbReference type="Gene3D" id="3.60.15.10">
    <property type="entry name" value="Ribonuclease Z/Hydroxyacylglutathione hydrolase-like"/>
    <property type="match status" value="1"/>
</dbReference>
<dbReference type="SUPFAM" id="SSF56281">
    <property type="entry name" value="Metallo-hydrolase/oxidoreductase"/>
    <property type="match status" value="1"/>
</dbReference>
<dbReference type="Pfam" id="PF13483">
    <property type="entry name" value="Lactamase_B_3"/>
    <property type="match status" value="1"/>
</dbReference>
<dbReference type="PANTHER" id="PTHR43546">
    <property type="entry name" value="UPF0173 METAL-DEPENDENT HYDROLASE MJ1163-RELATED"/>
    <property type="match status" value="1"/>
</dbReference>
<dbReference type="RefSeq" id="WP_164365681.1">
    <property type="nucleotide sequence ID" value="NZ_CP066776.1"/>
</dbReference>
<keyword evidence="3" id="KW-1185">Reference proteome</keyword>
<dbReference type="InterPro" id="IPR050114">
    <property type="entry name" value="UPF0173_UPF0282_UlaG_hydrolase"/>
</dbReference>
<dbReference type="Proteomes" id="UP000475117">
    <property type="component" value="Chromosome"/>
</dbReference>
<dbReference type="AlphaFoldDB" id="A0A6B3LED5"/>
<keyword evidence="2" id="KW-0378">Hydrolase</keyword>
<dbReference type="InterPro" id="IPR001279">
    <property type="entry name" value="Metallo-B-lactamas"/>
</dbReference>
<gene>
    <name evidence="2" type="ORF">G3M56_002515</name>
</gene>
<organism evidence="2 3">
    <name type="scientific">Sulfuriroseicoccus oceanibius</name>
    <dbReference type="NCBI Taxonomy" id="2707525"/>
    <lineage>
        <taxon>Bacteria</taxon>
        <taxon>Pseudomonadati</taxon>
        <taxon>Verrucomicrobiota</taxon>
        <taxon>Verrucomicrobiia</taxon>
        <taxon>Verrucomicrobiales</taxon>
        <taxon>Verrucomicrobiaceae</taxon>
        <taxon>Sulfuriroseicoccus</taxon>
    </lineage>
</organism>
<dbReference type="InterPro" id="IPR036866">
    <property type="entry name" value="RibonucZ/Hydroxyglut_hydro"/>
</dbReference>
<evidence type="ECO:0000313" key="3">
    <source>
        <dbReference type="Proteomes" id="UP000475117"/>
    </source>
</evidence>
<name>A0A6B3LED5_9BACT</name>
<dbReference type="NCBIfam" id="NF001911">
    <property type="entry name" value="PRK00685.1"/>
    <property type="match status" value="1"/>
</dbReference>
<evidence type="ECO:0000259" key="1">
    <source>
        <dbReference type="SMART" id="SM00849"/>
    </source>
</evidence>
<dbReference type="EMBL" id="CP066776">
    <property type="protein sequence ID" value="QQL45481.1"/>
    <property type="molecule type" value="Genomic_DNA"/>
</dbReference>
<protein>
    <submittedName>
        <fullName evidence="2">Metal-dependent hydrolase</fullName>
    </submittedName>
</protein>
<proteinExistence type="predicted"/>
<reference evidence="2 3" key="1">
    <citation type="submission" date="2020-12" db="EMBL/GenBank/DDBJ databases">
        <title>Sulforoseuscoccus oceanibium gen. nov., sp. nov., a representative of the phylum Verrucomicrobia with special cytoplasmic membrane, and proposal of Sulforoseuscoccusaceae fam. nov.</title>
        <authorList>
            <person name="Xi F."/>
        </authorList>
    </citation>
    <scope>NUCLEOTIDE SEQUENCE [LARGE SCALE GENOMIC DNA]</scope>
    <source>
        <strain evidence="2 3">T37</strain>
    </source>
</reference>
<feature type="domain" description="Metallo-beta-lactamase" evidence="1">
    <location>
        <begin position="7"/>
        <end position="190"/>
    </location>
</feature>
<sequence length="226" mass="24362">MKFTYFGHSCFLVEIDGCRVLFDPFISPNPLAADIDVDSIEADYVLITHGHEDHVADAEAILKRTGAKLIANFEIVTWYGAKGIENAQPLNHGGSCTTEFGKVKFVNAIHSSVLPDGTYGGNPGGFVIETNDGNFYVSGDTALTLDMKLIAESTKLTWAALCIGDTFTMGVGDAVRAASMVGVDYVIGTHYDTFPPIMLDHENAVGMFHNAGIRLRLPSIGETIEL</sequence>
<accession>A0A6B3LED5</accession>
<dbReference type="PANTHER" id="PTHR43546:SF3">
    <property type="entry name" value="UPF0173 METAL-DEPENDENT HYDROLASE MJ1163"/>
    <property type="match status" value="1"/>
</dbReference>
<dbReference type="SMART" id="SM00849">
    <property type="entry name" value="Lactamase_B"/>
    <property type="match status" value="1"/>
</dbReference>